<name>A0A0D2AHF5_9PEZI</name>
<dbReference type="InParanoid" id="A0A0D2AHF5"/>
<evidence type="ECO:0000256" key="1">
    <source>
        <dbReference type="SAM" id="MobiDB-lite"/>
    </source>
</evidence>
<organism evidence="3 4">
    <name type="scientific">Verruconis gallopava</name>
    <dbReference type="NCBI Taxonomy" id="253628"/>
    <lineage>
        <taxon>Eukaryota</taxon>
        <taxon>Fungi</taxon>
        <taxon>Dikarya</taxon>
        <taxon>Ascomycota</taxon>
        <taxon>Pezizomycotina</taxon>
        <taxon>Dothideomycetes</taxon>
        <taxon>Pleosporomycetidae</taxon>
        <taxon>Venturiales</taxon>
        <taxon>Sympoventuriaceae</taxon>
        <taxon>Verruconis</taxon>
    </lineage>
</organism>
<keyword evidence="4" id="KW-1185">Reference proteome</keyword>
<sequence length="522" mass="61739">MDIKQKHQSPQPRHYPRFFPCNPKLLFLGLLLLLVWFKMNAQSHHDKGSALFGVYHPVDVSTYSEIYPENPGPAIQEIAKLYSELIRQFISMRYLNAEDVHFPPHTNPRVNLSLPAKYGLTKDVVDLYQMIPYVTAEPNWNYGSDHGEFIMGGEFLEDLRKGDADCEQQIIDPTYGIDHLYWELSKGNHKQSSWDDENGPYIRPWYAVLSSCGNHGSIMVLDTKTHNMWLVWQLEGSSDPFFTNGDHSTYGEPKTSNVNDLQRYPSRSATEFLRDMIKRFKSLEWIPGGLYSPEYGREYESLKAMYRQAGWPDAFDRAEFDRLRDQFENEEADFRRKTQPLNRLEDLRARAERESAAKATIEKLQNELRISEERYARSGSTDDKNRMEEQRRTLDKWRQRSFPASPEQWAQSQTEIQKRIDELKQEQLLLNERKGRFAGLSDEDHEKILADRYYEKQIEMMEELLADKDQDARVEREERNARLAARMVSQEVIEKWIERQIKWGGKNDEWRKKWEHWYSQET</sequence>
<feature type="signal peptide" evidence="2">
    <location>
        <begin position="1"/>
        <end position="41"/>
    </location>
</feature>
<feature type="region of interest" description="Disordered" evidence="1">
    <location>
        <begin position="373"/>
        <end position="413"/>
    </location>
</feature>
<dbReference type="AlphaFoldDB" id="A0A0D2AHF5"/>
<keyword evidence="2" id="KW-0732">Signal</keyword>
<dbReference type="GeneID" id="27311137"/>
<evidence type="ECO:0000313" key="4">
    <source>
        <dbReference type="Proteomes" id="UP000053259"/>
    </source>
</evidence>
<accession>A0A0D2AHF5</accession>
<dbReference type="HOGENOM" id="CLU_483931_0_0_1"/>
<dbReference type="OrthoDB" id="5327951at2759"/>
<dbReference type="Proteomes" id="UP000053259">
    <property type="component" value="Unassembled WGS sequence"/>
</dbReference>
<feature type="chain" id="PRO_5002253616" description="Knr4/Smi1-like domain-containing protein" evidence="2">
    <location>
        <begin position="42"/>
        <end position="522"/>
    </location>
</feature>
<evidence type="ECO:0000256" key="2">
    <source>
        <dbReference type="SAM" id="SignalP"/>
    </source>
</evidence>
<gene>
    <name evidence="3" type="ORF">PV09_03164</name>
</gene>
<reference evidence="3 4" key="1">
    <citation type="submission" date="2015-01" db="EMBL/GenBank/DDBJ databases">
        <title>The Genome Sequence of Ochroconis gallopava CBS43764.</title>
        <authorList>
            <consortium name="The Broad Institute Genomics Platform"/>
            <person name="Cuomo C."/>
            <person name="de Hoog S."/>
            <person name="Gorbushina A."/>
            <person name="Stielow B."/>
            <person name="Teixiera M."/>
            <person name="Abouelleil A."/>
            <person name="Chapman S.B."/>
            <person name="Priest M."/>
            <person name="Young S.K."/>
            <person name="Wortman J."/>
            <person name="Nusbaum C."/>
            <person name="Birren B."/>
        </authorList>
    </citation>
    <scope>NUCLEOTIDE SEQUENCE [LARGE SCALE GENOMIC DNA]</scope>
    <source>
        <strain evidence="3 4">CBS 43764</strain>
    </source>
</reference>
<feature type="compositionally biased region" description="Basic and acidic residues" evidence="1">
    <location>
        <begin position="373"/>
        <end position="398"/>
    </location>
</feature>
<protein>
    <recommendedName>
        <fullName evidence="5">Knr4/Smi1-like domain-containing protein</fullName>
    </recommendedName>
</protein>
<evidence type="ECO:0008006" key="5">
    <source>
        <dbReference type="Google" id="ProtNLM"/>
    </source>
</evidence>
<proteinExistence type="predicted"/>
<evidence type="ECO:0000313" key="3">
    <source>
        <dbReference type="EMBL" id="KIW05980.1"/>
    </source>
</evidence>
<dbReference type="EMBL" id="KN847536">
    <property type="protein sequence ID" value="KIW05980.1"/>
    <property type="molecule type" value="Genomic_DNA"/>
</dbReference>
<dbReference type="RefSeq" id="XP_016215849.1">
    <property type="nucleotide sequence ID" value="XM_016356326.1"/>
</dbReference>
<dbReference type="VEuPathDB" id="FungiDB:PV09_03164"/>